<protein>
    <submittedName>
        <fullName evidence="1">Cryptochrome/photolyase family protein</fullName>
    </submittedName>
</protein>
<dbReference type="OrthoDB" id="5288100at2"/>
<keyword evidence="2" id="KW-1185">Reference proteome</keyword>
<dbReference type="SUPFAM" id="SSF48173">
    <property type="entry name" value="Cryptochrome/photolyase FAD-binding domain"/>
    <property type="match status" value="1"/>
</dbReference>
<dbReference type="RefSeq" id="WP_135442017.1">
    <property type="nucleotide sequence ID" value="NZ_SRLE01000005.1"/>
</dbReference>
<dbReference type="InterPro" id="IPR014729">
    <property type="entry name" value="Rossmann-like_a/b/a_fold"/>
</dbReference>
<dbReference type="InterPro" id="IPR036134">
    <property type="entry name" value="Crypto/Photolyase_FAD-like_sf"/>
</dbReference>
<keyword evidence="1" id="KW-0456">Lyase</keyword>
<name>A0A4Z0M5U2_9GAMM</name>
<accession>A0A4Z0M5U2</accession>
<reference evidence="1 2" key="1">
    <citation type="submission" date="2019-04" db="EMBL/GenBank/DDBJ databases">
        <title>Taxonomy of novel Haliea sp. from mangrove soil of West Coast of India.</title>
        <authorList>
            <person name="Verma A."/>
            <person name="Kumar P."/>
            <person name="Krishnamurthi S."/>
        </authorList>
    </citation>
    <scope>NUCLEOTIDE SEQUENCE [LARGE SCALE GENOMIC DNA]</scope>
    <source>
        <strain evidence="1 2">SAOS-164</strain>
    </source>
</reference>
<gene>
    <name evidence="1" type="ORF">E4634_06615</name>
</gene>
<dbReference type="PANTHER" id="PTHR38657:SF1">
    <property type="entry name" value="SLR1343 PROTEIN"/>
    <property type="match status" value="1"/>
</dbReference>
<evidence type="ECO:0000313" key="1">
    <source>
        <dbReference type="EMBL" id="TGD74861.1"/>
    </source>
</evidence>
<dbReference type="InterPro" id="IPR052551">
    <property type="entry name" value="UV-DNA_repair_photolyase"/>
</dbReference>
<dbReference type="Gene3D" id="1.10.579.10">
    <property type="entry name" value="DNA Cyclobutane Dipyrimidine Photolyase, subunit A, domain 3"/>
    <property type="match status" value="1"/>
</dbReference>
<comment type="caution">
    <text evidence="1">The sequence shown here is derived from an EMBL/GenBank/DDBJ whole genome shotgun (WGS) entry which is preliminary data.</text>
</comment>
<dbReference type="Pfam" id="PF04244">
    <property type="entry name" value="DPRP"/>
    <property type="match status" value="1"/>
</dbReference>
<dbReference type="Gene3D" id="1.25.40.80">
    <property type="match status" value="1"/>
</dbReference>
<dbReference type="AlphaFoldDB" id="A0A4Z0M5U2"/>
<dbReference type="EMBL" id="SRLE01000005">
    <property type="protein sequence ID" value="TGD74861.1"/>
    <property type="molecule type" value="Genomic_DNA"/>
</dbReference>
<dbReference type="PANTHER" id="PTHR38657">
    <property type="entry name" value="SLR1343 PROTEIN"/>
    <property type="match status" value="1"/>
</dbReference>
<sequence length="528" mass="60373">MTPAQSTTAPGDGPARTLRLILGDQLNAAHSWYRQRDPDTLYLIAELRQETDYTRHHVQKVCAFFAAMRAFAAALEQAGHRVLHLTLDATADCADLPALLRQCLERYHCRHFEYQRPDEYRLAQQLAALARDLEVTSACCDSEHFLLPFEELGDYVKPAKSVRMEGFYRKLRRRFRYLMDGEEPVGGRWNYDSENRESLSAQDIQALPEPLLFSNPVGDILERLAAHGVETFGRPEAQLPWPVTREQARQLLRFFCETCLPHFGTFQDAMTAQSPHAWSLYHSRLSFALNAKLLSPREVLDAAVARWQTPDTGVGISQVEGFVRQILGWREYVRAMYWINMPDYAARNALDAQRALPAWFWTGETRMNCLRQAIGQSLQYAYAHHIQRLMITGNFALLAGIDPDAVDAWYLGVYIDAIEWVELPNTRGMALFADGGWIASKPYAASGNYVNRMSDYCRDCHYAVRGKTQADACPLNSLYWHFIDRHAARLAGNQRMALPLKNWQRQAADERERILRRAEDVLASIEVL</sequence>
<proteinExistence type="predicted"/>
<dbReference type="Gene3D" id="1.10.10.1710">
    <property type="entry name" value="Deoxyribodipyrimidine photolyase-related"/>
    <property type="match status" value="1"/>
</dbReference>
<dbReference type="InterPro" id="IPR007357">
    <property type="entry name" value="PhrB-like"/>
</dbReference>
<evidence type="ECO:0000313" key="2">
    <source>
        <dbReference type="Proteomes" id="UP000298050"/>
    </source>
</evidence>
<organism evidence="1 2">
    <name type="scientific">Mangrovimicrobium sediminis</name>
    <dbReference type="NCBI Taxonomy" id="2562682"/>
    <lineage>
        <taxon>Bacteria</taxon>
        <taxon>Pseudomonadati</taxon>
        <taxon>Pseudomonadota</taxon>
        <taxon>Gammaproteobacteria</taxon>
        <taxon>Cellvibrionales</taxon>
        <taxon>Halieaceae</taxon>
        <taxon>Mangrovimicrobium</taxon>
    </lineage>
</organism>
<dbReference type="Gene3D" id="3.40.50.620">
    <property type="entry name" value="HUPs"/>
    <property type="match status" value="1"/>
</dbReference>
<dbReference type="GO" id="GO:0016829">
    <property type="term" value="F:lyase activity"/>
    <property type="evidence" value="ECO:0007669"/>
    <property type="project" value="UniProtKB-KW"/>
</dbReference>
<dbReference type="Proteomes" id="UP000298050">
    <property type="component" value="Unassembled WGS sequence"/>
</dbReference>